<keyword evidence="3 11" id="KW-0812">Transmembrane</keyword>
<comment type="similarity">
    <text evidence="6">Belongs to the major facilitator superfamily. Allantoate permease family.</text>
</comment>
<dbReference type="Pfam" id="PF02809">
    <property type="entry name" value="UIM"/>
    <property type="match status" value="2"/>
</dbReference>
<evidence type="ECO:0000256" key="8">
    <source>
        <dbReference type="PIRSR" id="PIRSR610347-2"/>
    </source>
</evidence>
<comment type="subcellular location">
    <subcellularLocation>
        <location evidence="1">Membrane</location>
        <topology evidence="1">Multi-pass membrane protein</topology>
    </subcellularLocation>
</comment>
<dbReference type="GO" id="GO:0005634">
    <property type="term" value="C:nucleus"/>
    <property type="evidence" value="ECO:0007669"/>
    <property type="project" value="InterPro"/>
</dbReference>
<feature type="transmembrane region" description="Helical" evidence="11">
    <location>
        <begin position="129"/>
        <end position="148"/>
    </location>
</feature>
<organism evidence="13 14">
    <name type="scientific">Penicillium daleae</name>
    <dbReference type="NCBI Taxonomy" id="63821"/>
    <lineage>
        <taxon>Eukaryota</taxon>
        <taxon>Fungi</taxon>
        <taxon>Dikarya</taxon>
        <taxon>Ascomycota</taxon>
        <taxon>Pezizomycotina</taxon>
        <taxon>Eurotiomycetes</taxon>
        <taxon>Eurotiomycetidae</taxon>
        <taxon>Eurotiales</taxon>
        <taxon>Aspergillaceae</taxon>
        <taxon>Penicillium</taxon>
    </lineage>
</organism>
<proteinExistence type="inferred from homology"/>
<feature type="compositionally biased region" description="Polar residues" evidence="10">
    <location>
        <begin position="766"/>
        <end position="779"/>
    </location>
</feature>
<dbReference type="InterPro" id="IPR010347">
    <property type="entry name" value="Tdp1"/>
</dbReference>
<reference evidence="13" key="2">
    <citation type="journal article" date="2023" name="IMA Fungus">
        <title>Comparative genomic study of the Penicillium genus elucidates a diverse pangenome and 15 lateral gene transfer events.</title>
        <authorList>
            <person name="Petersen C."/>
            <person name="Sorensen T."/>
            <person name="Nielsen M.R."/>
            <person name="Sondergaard T.E."/>
            <person name="Sorensen J.L."/>
            <person name="Fitzpatrick D.A."/>
            <person name="Frisvad J.C."/>
            <person name="Nielsen K.L."/>
        </authorList>
    </citation>
    <scope>NUCLEOTIDE SEQUENCE</scope>
    <source>
        <strain evidence="13">IBT 16125</strain>
    </source>
</reference>
<comment type="caution">
    <text evidence="13">The sequence shown here is derived from an EMBL/GenBank/DDBJ whole genome shotgun (WGS) entry which is preliminary data.</text>
</comment>
<dbReference type="PROSITE" id="PS50330">
    <property type="entry name" value="UIM"/>
    <property type="match status" value="1"/>
</dbReference>
<evidence type="ECO:0000256" key="11">
    <source>
        <dbReference type="SAM" id="Phobius"/>
    </source>
</evidence>
<feature type="transmembrane region" description="Helical" evidence="11">
    <location>
        <begin position="62"/>
        <end position="79"/>
    </location>
</feature>
<feature type="transmembrane region" description="Helical" evidence="11">
    <location>
        <begin position="354"/>
        <end position="374"/>
    </location>
</feature>
<evidence type="ECO:0000256" key="4">
    <source>
        <dbReference type="ARBA" id="ARBA00022989"/>
    </source>
</evidence>
<dbReference type="SMART" id="SM00726">
    <property type="entry name" value="UIM"/>
    <property type="match status" value="2"/>
</dbReference>
<dbReference type="SUPFAM" id="SSF103473">
    <property type="entry name" value="MFS general substrate transporter"/>
    <property type="match status" value="1"/>
</dbReference>
<keyword evidence="4 11" id="KW-1133">Transmembrane helix</keyword>
<evidence type="ECO:0000256" key="10">
    <source>
        <dbReference type="SAM" id="MobiDB-lite"/>
    </source>
</evidence>
<evidence type="ECO:0000256" key="5">
    <source>
        <dbReference type="ARBA" id="ARBA00023136"/>
    </source>
</evidence>
<dbReference type="PANTHER" id="PTHR43791">
    <property type="entry name" value="PERMEASE-RELATED"/>
    <property type="match status" value="1"/>
</dbReference>
<dbReference type="GO" id="GO:0033229">
    <property type="term" value="F:cysteine transmembrane transporter activity"/>
    <property type="evidence" value="ECO:0007669"/>
    <property type="project" value="TreeGrafter"/>
</dbReference>
<accession>A0AAD6FYG2</accession>
<evidence type="ECO:0000313" key="13">
    <source>
        <dbReference type="EMBL" id="KAJ5438898.1"/>
    </source>
</evidence>
<feature type="region of interest" description="Disordered" evidence="10">
    <location>
        <begin position="593"/>
        <end position="673"/>
    </location>
</feature>
<dbReference type="Gene3D" id="3.30.870.10">
    <property type="entry name" value="Endonuclease Chain A"/>
    <property type="match status" value="2"/>
</dbReference>
<feature type="active site" description="Nucleophile" evidence="7">
    <location>
        <position position="921"/>
    </location>
</feature>
<dbReference type="GO" id="GO:0008081">
    <property type="term" value="F:phosphoric diester hydrolase activity"/>
    <property type="evidence" value="ECO:0007669"/>
    <property type="project" value="InterPro"/>
</dbReference>
<dbReference type="GO" id="GO:0006281">
    <property type="term" value="P:DNA repair"/>
    <property type="evidence" value="ECO:0007669"/>
    <property type="project" value="InterPro"/>
</dbReference>
<feature type="compositionally biased region" description="Low complexity" evidence="10">
    <location>
        <begin position="593"/>
        <end position="625"/>
    </location>
</feature>
<feature type="transmembrane region" description="Helical" evidence="11">
    <location>
        <begin position="549"/>
        <end position="570"/>
    </location>
</feature>
<evidence type="ECO:0000256" key="2">
    <source>
        <dbReference type="ARBA" id="ARBA00022448"/>
    </source>
</evidence>
<dbReference type="EMBL" id="JAPVEA010000008">
    <property type="protein sequence ID" value="KAJ5438898.1"/>
    <property type="molecule type" value="Genomic_DNA"/>
</dbReference>
<name>A0AAD6FYG2_9EURO</name>
<evidence type="ECO:0000256" key="7">
    <source>
        <dbReference type="PIRSR" id="PIRSR610347-1"/>
    </source>
</evidence>
<dbReference type="FunFam" id="1.20.1250.20:FF:000064">
    <property type="entry name" value="MFS allantoate transporter"/>
    <property type="match status" value="1"/>
</dbReference>
<evidence type="ECO:0000256" key="3">
    <source>
        <dbReference type="ARBA" id="ARBA00022692"/>
    </source>
</evidence>
<feature type="region of interest" description="Disordered" evidence="10">
    <location>
        <begin position="759"/>
        <end position="779"/>
    </location>
</feature>
<dbReference type="PROSITE" id="PS50850">
    <property type="entry name" value="MFS"/>
    <property type="match status" value="1"/>
</dbReference>
<reference evidence="13" key="1">
    <citation type="submission" date="2022-12" db="EMBL/GenBank/DDBJ databases">
        <authorList>
            <person name="Petersen C."/>
        </authorList>
    </citation>
    <scope>NUCLEOTIDE SEQUENCE</scope>
    <source>
        <strain evidence="13">IBT 16125</strain>
    </source>
</reference>
<evidence type="ECO:0000259" key="12">
    <source>
        <dbReference type="PROSITE" id="PS50850"/>
    </source>
</evidence>
<evidence type="ECO:0000313" key="14">
    <source>
        <dbReference type="Proteomes" id="UP001213681"/>
    </source>
</evidence>
<protein>
    <recommendedName>
        <fullName evidence="12">Major facilitator superfamily (MFS) profile domain-containing protein</fullName>
    </recommendedName>
</protein>
<feature type="transmembrane region" description="Helical" evidence="11">
    <location>
        <begin position="154"/>
        <end position="177"/>
    </location>
</feature>
<dbReference type="Proteomes" id="UP001213681">
    <property type="component" value="Unassembled WGS sequence"/>
</dbReference>
<dbReference type="CDD" id="cd09122">
    <property type="entry name" value="PLDc_Tdp1_1"/>
    <property type="match status" value="1"/>
</dbReference>
<evidence type="ECO:0000256" key="6">
    <source>
        <dbReference type="ARBA" id="ARBA00037968"/>
    </source>
</evidence>
<dbReference type="InterPro" id="IPR020846">
    <property type="entry name" value="MFS_dom"/>
</dbReference>
<feature type="transmembrane region" description="Helical" evidence="11">
    <location>
        <begin position="449"/>
        <end position="470"/>
    </location>
</feature>
<dbReference type="Pfam" id="PF06087">
    <property type="entry name" value="Tyr-DNA_phospho"/>
    <property type="match status" value="1"/>
</dbReference>
<feature type="site" description="Interaction with DNA" evidence="9">
    <location>
        <position position="1194"/>
    </location>
</feature>
<dbReference type="RefSeq" id="XP_056762127.1">
    <property type="nucleotide sequence ID" value="XM_056913278.1"/>
</dbReference>
<gene>
    <name evidence="13" type="ORF">N7458_009896</name>
</gene>
<evidence type="ECO:0000256" key="1">
    <source>
        <dbReference type="ARBA" id="ARBA00004141"/>
    </source>
</evidence>
<feature type="transmembrane region" description="Helical" evidence="11">
    <location>
        <begin position="289"/>
        <end position="315"/>
    </location>
</feature>
<feature type="transmembrane region" description="Helical" evidence="11">
    <location>
        <begin position="99"/>
        <end position="117"/>
    </location>
</feature>
<evidence type="ECO:0000256" key="9">
    <source>
        <dbReference type="PIRSR" id="PIRSR610347-3"/>
    </source>
</evidence>
<feature type="transmembrane region" description="Helical" evidence="11">
    <location>
        <begin position="189"/>
        <end position="210"/>
    </location>
</feature>
<feature type="domain" description="Major facilitator superfamily (MFS) profile" evidence="12">
    <location>
        <begin position="62"/>
        <end position="475"/>
    </location>
</feature>
<keyword evidence="5 11" id="KW-0472">Membrane</keyword>
<dbReference type="Pfam" id="PF07690">
    <property type="entry name" value="MFS_1"/>
    <property type="match status" value="1"/>
</dbReference>
<dbReference type="InterPro" id="IPR011701">
    <property type="entry name" value="MFS"/>
</dbReference>
<dbReference type="InterPro" id="IPR003903">
    <property type="entry name" value="UIM_dom"/>
</dbReference>
<dbReference type="SUPFAM" id="SSF56024">
    <property type="entry name" value="Phospholipase D/nuclease"/>
    <property type="match status" value="2"/>
</dbReference>
<feature type="transmembrane region" description="Helical" evidence="11">
    <location>
        <begin position="417"/>
        <end position="437"/>
    </location>
</feature>
<dbReference type="PANTHER" id="PTHR43791:SF63">
    <property type="entry name" value="HIGH AFFINITY CYSTEINE TRANSPORTER"/>
    <property type="match status" value="1"/>
</dbReference>
<feature type="transmembrane region" description="Helical" evidence="11">
    <location>
        <begin position="386"/>
        <end position="405"/>
    </location>
</feature>
<keyword evidence="14" id="KW-1185">Reference proteome</keyword>
<feature type="transmembrane region" description="Helical" evidence="11">
    <location>
        <begin position="327"/>
        <end position="347"/>
    </location>
</feature>
<dbReference type="InterPro" id="IPR036259">
    <property type="entry name" value="MFS_trans_sf"/>
</dbReference>
<dbReference type="Gene3D" id="1.20.1250.20">
    <property type="entry name" value="MFS general substrate transporter like domains"/>
    <property type="match status" value="2"/>
</dbReference>
<feature type="binding site" evidence="8">
    <location>
        <position position="923"/>
    </location>
    <ligand>
        <name>substrate</name>
    </ligand>
</feature>
<keyword evidence="2" id="KW-0813">Transport</keyword>
<sequence length="1288" mass="143343">MMPSKKFEMGATVGHEELPSDHNAASDTLDIKEKANPLAEDLGIEIDAATDRRLFWKITRRILVIQVITYFCQSLDKGILNYASIMGIKTDAHLVGQDYSWLGTILYIGILVGEYPQNLLLQKFPLAKMLSVNVFFWGAIVACSAASTRFGSLMAVRFLLGFFESCVQPAMMLLTAMWYKREEQSVLNAIWYCMSGVSLMIGGLLAFGVSHFQNGPIKNWQLLFLILGLATCVWSFFIGILLPDSPLSAKCFSEEDKRLMIERVRKNETGIQNREYKKYQIVEALKDPFVWCCVLLITVANLVIGGLGVFSNLIIQQFGFSLLQTQLLNIAQGAWTILIMVGSAWAAQRFQQTCFVMILCAIPALVGTIVILVVTPTASNAGGMLIAFYCTQFFLAEGNMIISLITRNVAGQTKKGITMTMVFIGWAVGNLIAPQIFQSKDAPRYLHGFLTHIVVYAVYVALVVLTRIILMARNRSKVQASAEISHELAFEDLTDRENPNFRYALPGIHPTPAFEAEVSCRSPLVILVPWLCQHLTPQHFIFQQPYAHLLIYFTFQTIAFQAHGFGFSMMDPSALEKKMLEAAIAASLQDFQKQARQSSSQSSSQTQDQSRATESGSKTPSKSSSQAANPQMMPDQPRRSPRLPQPLKSQVVDLTNDSSSDSDLQEIFPKSKSVIGSDTDAEIVEDAEDDDSDEDLKRAIAMSLEGAQHSAEISDIQGPASHLKPVDVTETTAPVTPNPQGIFGMDRKQMEQERLARFAKRKAGSSPLSTQPAQKTSKITDLKPSLNARAPLPPKTSNTNVYNNFAANDPTNRVQPTPRPVMQYPLGAVKKTHVAYSPRTGNDITIEEVFQREDLKVAVLSSFLWDIEWLFSKFDTKKTKFILIMGAKEEATRRQYREETGSMPNLDLCFPPMEPQVNNMHSKLMLFYHPGYLRIAVPTANLTCTDWGENGLMENASINVQIELGVKVEESNTAFKEDLIYFLKASKLREDAIKAVDDFDFSNTARYAFVHTIGGSRTGESWKRTGYCGLGRAVTQLGLRPYGPINIAYVASSVGSLTDEFLRAIYLAARGDDGLTDYTLRNTRDSSTQTNDHRRREMLELGQEWQNRFHVYFPSDQTVRLAHSEPNRTAGTVCFSSRWWLGAKFPRGVLKDCESERGVLMHNKLMYVWPAEPIQMPGGNECKGWAYVGSANISESAWGRLVKDRVTGQPKLNCRNWECGVLVPVTTPGGRANSQLSDATTATVDASPTSQSQPQQLPAKIFQDTIPVPMKLPGADLTESRAPWFFQG</sequence>
<feature type="transmembrane region" description="Helical" evidence="11">
    <location>
        <begin position="222"/>
        <end position="242"/>
    </location>
</feature>
<dbReference type="GO" id="GO:0016020">
    <property type="term" value="C:membrane"/>
    <property type="evidence" value="ECO:0007669"/>
    <property type="project" value="UniProtKB-SubCell"/>
</dbReference>
<dbReference type="GeneID" id="81603521"/>